<keyword evidence="3" id="KW-1185">Reference proteome</keyword>
<dbReference type="eggNOG" id="arCOG00504">
    <property type="taxonomic scope" value="Archaea"/>
</dbReference>
<gene>
    <name evidence="2" type="ordered locus">Mcup_1583</name>
</gene>
<feature type="domain" description="Metallo-beta-lactamase" evidence="1">
    <location>
        <begin position="26"/>
        <end position="226"/>
    </location>
</feature>
<proteinExistence type="predicted"/>
<dbReference type="PANTHER" id="PTHR42951:SF17">
    <property type="entry name" value="METALLO-BETA-LACTAMASE DOMAIN-CONTAINING PROTEIN"/>
    <property type="match status" value="1"/>
</dbReference>
<dbReference type="Proteomes" id="UP000007812">
    <property type="component" value="Chromosome"/>
</dbReference>
<dbReference type="InterPro" id="IPR001279">
    <property type="entry name" value="Metallo-B-lactamas"/>
</dbReference>
<dbReference type="InterPro" id="IPR050855">
    <property type="entry name" value="NDM-1-like"/>
</dbReference>
<protein>
    <submittedName>
        <fullName evidence="2">Beta-lactamase domain-containing protein</fullName>
    </submittedName>
</protein>
<dbReference type="PANTHER" id="PTHR42951">
    <property type="entry name" value="METALLO-BETA-LACTAMASE DOMAIN-CONTAINING"/>
    <property type="match status" value="1"/>
</dbReference>
<dbReference type="SUPFAM" id="SSF56281">
    <property type="entry name" value="Metallo-hydrolase/oxidoreductase"/>
    <property type="match status" value="1"/>
</dbReference>
<name>F4FZJ6_METCR</name>
<dbReference type="Pfam" id="PF00753">
    <property type="entry name" value="Lactamase_B"/>
    <property type="match status" value="1"/>
</dbReference>
<dbReference type="AlphaFoldDB" id="F4FZJ6"/>
<organism evidence="2 3">
    <name type="scientific">Metallosphaera cuprina (strain Ar-4)</name>
    <dbReference type="NCBI Taxonomy" id="1006006"/>
    <lineage>
        <taxon>Archaea</taxon>
        <taxon>Thermoproteota</taxon>
        <taxon>Thermoprotei</taxon>
        <taxon>Sulfolobales</taxon>
        <taxon>Sulfolobaceae</taxon>
        <taxon>Metallosphaera</taxon>
    </lineage>
</organism>
<dbReference type="SMART" id="SM00849">
    <property type="entry name" value="Lactamase_B"/>
    <property type="match status" value="1"/>
</dbReference>
<dbReference type="HOGENOM" id="CLU_030571_2_4_2"/>
<evidence type="ECO:0000313" key="3">
    <source>
        <dbReference type="Proteomes" id="UP000007812"/>
    </source>
</evidence>
<dbReference type="CDD" id="cd07721">
    <property type="entry name" value="yflN-like_MBL-fold"/>
    <property type="match status" value="1"/>
</dbReference>
<accession>F4FZJ6</accession>
<dbReference type="EMBL" id="CP002656">
    <property type="protein sequence ID" value="AEB95686.1"/>
    <property type="molecule type" value="Genomic_DNA"/>
</dbReference>
<evidence type="ECO:0000313" key="2">
    <source>
        <dbReference type="EMBL" id="AEB95686.1"/>
    </source>
</evidence>
<dbReference type="PATRIC" id="fig|1006006.8.peg.1580"/>
<sequence length="233" mass="26526">MEEMVKLGDIRIMEMLEPEFFGGVLNHNIVIKEGGPSGGLLMIDTGLPGYLDAIENHLKAWGFSVEDISDIVITHWHHDHSGNASEIRRISKAKVYAHVNEIDFLRSPSKYDLSYDDVKDFMQISKQQFESTAKRINELKYESVYVDFPLKGGEVISKFKVIYVPGHTRGHIALFDGSYLITGDAVRGVNGVPSPPLRFFSWDYRLALESYNKLISLPYSVLVPYHGEVIYRW</sequence>
<dbReference type="Gene3D" id="3.60.15.10">
    <property type="entry name" value="Ribonuclease Z/Hydroxyacylglutathione hydrolase-like"/>
    <property type="match status" value="1"/>
</dbReference>
<evidence type="ECO:0000259" key="1">
    <source>
        <dbReference type="SMART" id="SM00849"/>
    </source>
</evidence>
<reference evidence="2 3" key="1">
    <citation type="journal article" date="2011" name="J. Bacteriol.">
        <title>Complete genome sequence of Metallosphaera cuprina, a metal sulfide-oxidizing archaeon from a hot spring.</title>
        <authorList>
            <person name="Liu L.J."/>
            <person name="You X.Y."/>
            <person name="Zheng H."/>
            <person name="Wang S."/>
            <person name="Jiang C.Y."/>
            <person name="Liu S.J."/>
        </authorList>
    </citation>
    <scope>NUCLEOTIDE SEQUENCE [LARGE SCALE GENOMIC DNA]</scope>
    <source>
        <strain evidence="2 3">Ar-4</strain>
    </source>
</reference>
<dbReference type="InterPro" id="IPR036866">
    <property type="entry name" value="RibonucZ/Hydroxyglut_hydro"/>
</dbReference>
<dbReference type="KEGG" id="mcn:Mcup_1583"/>
<dbReference type="STRING" id="1006006.Mcup_1583"/>